<dbReference type="InterPro" id="IPR009081">
    <property type="entry name" value="PP-bd_ACP"/>
</dbReference>
<dbReference type="Pfam" id="PF00550">
    <property type="entry name" value="PP-binding"/>
    <property type="match status" value="1"/>
</dbReference>
<dbReference type="Proteomes" id="UP000253741">
    <property type="component" value="Unassembled WGS sequence"/>
</dbReference>
<keyword evidence="3" id="KW-0808">Transferase</keyword>
<dbReference type="InterPro" id="IPR020806">
    <property type="entry name" value="PKS_PP-bd"/>
</dbReference>
<feature type="domain" description="Carrier" evidence="5">
    <location>
        <begin position="91"/>
        <end position="169"/>
    </location>
</feature>
<keyword evidence="4" id="KW-0511">Multifunctional enzyme</keyword>
<evidence type="ECO:0000256" key="4">
    <source>
        <dbReference type="ARBA" id="ARBA00023268"/>
    </source>
</evidence>
<dbReference type="InterPro" id="IPR036736">
    <property type="entry name" value="ACP-like_sf"/>
</dbReference>
<feature type="non-terminal residue" evidence="6">
    <location>
        <position position="1"/>
    </location>
</feature>
<comment type="caution">
    <text evidence="6">The sequence shown here is derived from an EMBL/GenBank/DDBJ whole genome shotgun (WGS) entry which is preliminary data.</text>
</comment>
<name>A0A370APL1_9ACTN</name>
<dbReference type="SUPFAM" id="SSF47336">
    <property type="entry name" value="ACP-like"/>
    <property type="match status" value="1"/>
</dbReference>
<dbReference type="PANTHER" id="PTHR43775:SF51">
    <property type="entry name" value="INACTIVE PHENOLPHTHIOCEROL SYNTHESIS POLYKETIDE SYNTHASE TYPE I PKS1-RELATED"/>
    <property type="match status" value="1"/>
</dbReference>
<keyword evidence="7" id="KW-1185">Reference proteome</keyword>
<evidence type="ECO:0000256" key="2">
    <source>
        <dbReference type="ARBA" id="ARBA00022553"/>
    </source>
</evidence>
<dbReference type="EMBL" id="QQNA01000393">
    <property type="protein sequence ID" value="RDG31550.1"/>
    <property type="molecule type" value="Genomic_DNA"/>
</dbReference>
<dbReference type="SMART" id="SM00823">
    <property type="entry name" value="PKS_PP"/>
    <property type="match status" value="1"/>
</dbReference>
<organism evidence="6 7">
    <name type="scientific">Streptomyces corynorhini</name>
    <dbReference type="NCBI Taxonomy" id="2282652"/>
    <lineage>
        <taxon>Bacteria</taxon>
        <taxon>Bacillati</taxon>
        <taxon>Actinomycetota</taxon>
        <taxon>Actinomycetes</taxon>
        <taxon>Kitasatosporales</taxon>
        <taxon>Streptomycetaceae</taxon>
        <taxon>Streptomyces</taxon>
    </lineage>
</organism>
<dbReference type="PROSITE" id="PS50075">
    <property type="entry name" value="CARRIER"/>
    <property type="match status" value="1"/>
</dbReference>
<evidence type="ECO:0000313" key="7">
    <source>
        <dbReference type="Proteomes" id="UP000253741"/>
    </source>
</evidence>
<dbReference type="AlphaFoldDB" id="A0A370APL1"/>
<reference evidence="6 7" key="1">
    <citation type="submission" date="2018-07" db="EMBL/GenBank/DDBJ databases">
        <title>Streptomyces species from bats.</title>
        <authorList>
            <person name="Dunlap C."/>
        </authorList>
    </citation>
    <scope>NUCLEOTIDE SEQUENCE [LARGE SCALE GENOMIC DNA]</scope>
    <source>
        <strain evidence="6 7">AC230</strain>
    </source>
</reference>
<evidence type="ECO:0000313" key="6">
    <source>
        <dbReference type="EMBL" id="RDG31550.1"/>
    </source>
</evidence>
<proteinExistence type="predicted"/>
<dbReference type="FunFam" id="1.10.1200.10:FF:000007">
    <property type="entry name" value="Probable polyketide synthase pks17"/>
    <property type="match status" value="1"/>
</dbReference>
<dbReference type="InterPro" id="IPR050091">
    <property type="entry name" value="PKS_NRPS_Biosynth_Enz"/>
</dbReference>
<evidence type="ECO:0000256" key="3">
    <source>
        <dbReference type="ARBA" id="ARBA00022679"/>
    </source>
</evidence>
<dbReference type="GO" id="GO:0006633">
    <property type="term" value="P:fatty acid biosynthetic process"/>
    <property type="evidence" value="ECO:0007669"/>
    <property type="project" value="TreeGrafter"/>
</dbReference>
<dbReference type="PANTHER" id="PTHR43775">
    <property type="entry name" value="FATTY ACID SYNTHASE"/>
    <property type="match status" value="1"/>
</dbReference>
<dbReference type="GO" id="GO:0031177">
    <property type="term" value="F:phosphopantetheine binding"/>
    <property type="evidence" value="ECO:0007669"/>
    <property type="project" value="InterPro"/>
</dbReference>
<evidence type="ECO:0000259" key="5">
    <source>
        <dbReference type="PROSITE" id="PS50075"/>
    </source>
</evidence>
<sequence length="172" mass="18318">WAAVRPPTGLSPLPYAAALDLFDVARGIDAPVPLLLRPDGPALAGRAGDPGVPAPLWSLAGPPARRRAGERGAAGALSTLRRRLAGLTDAERDTVLLDLVRADVATVLQYPTPEDVDTTRAFRDIGLNSLTAFALRNRLRETTGLRLPAALLFEVDTPGRLAAHLKEELLRP</sequence>
<dbReference type="Gene3D" id="1.10.1200.10">
    <property type="entry name" value="ACP-like"/>
    <property type="match status" value="1"/>
</dbReference>
<gene>
    <name evidence="6" type="ORF">DVH02_33270</name>
</gene>
<dbReference type="GO" id="GO:0017000">
    <property type="term" value="P:antibiotic biosynthetic process"/>
    <property type="evidence" value="ECO:0007669"/>
    <property type="project" value="UniProtKB-ARBA"/>
</dbReference>
<dbReference type="OrthoDB" id="9778690at2"/>
<keyword evidence="1" id="KW-0596">Phosphopantetheine</keyword>
<accession>A0A370APL1</accession>
<dbReference type="GO" id="GO:0004312">
    <property type="term" value="F:fatty acid synthase activity"/>
    <property type="evidence" value="ECO:0007669"/>
    <property type="project" value="TreeGrafter"/>
</dbReference>
<dbReference type="RefSeq" id="WP_147286194.1">
    <property type="nucleotide sequence ID" value="NZ_QQNA01000393.1"/>
</dbReference>
<keyword evidence="2" id="KW-0597">Phosphoprotein</keyword>
<evidence type="ECO:0000256" key="1">
    <source>
        <dbReference type="ARBA" id="ARBA00022450"/>
    </source>
</evidence>
<protein>
    <recommendedName>
        <fullName evidence="5">Carrier domain-containing protein</fullName>
    </recommendedName>
</protein>